<feature type="compositionally biased region" description="Basic and acidic residues" evidence="1">
    <location>
        <begin position="168"/>
        <end position="183"/>
    </location>
</feature>
<name>A0ABN6H843_9BACT</name>
<evidence type="ECO:0000256" key="1">
    <source>
        <dbReference type="SAM" id="MobiDB-lite"/>
    </source>
</evidence>
<feature type="region of interest" description="Disordered" evidence="1">
    <location>
        <begin position="161"/>
        <end position="183"/>
    </location>
</feature>
<proteinExistence type="predicted"/>
<accession>A0ABN6H843</accession>
<evidence type="ECO:0000313" key="2">
    <source>
        <dbReference type="EMBL" id="BCX49846.1"/>
    </source>
</evidence>
<protein>
    <submittedName>
        <fullName evidence="2">Uncharacterized protein</fullName>
    </submittedName>
</protein>
<dbReference type="Proteomes" id="UP001374893">
    <property type="component" value="Chromosome"/>
</dbReference>
<keyword evidence="3" id="KW-1185">Reference proteome</keyword>
<sequence>MLLEQLEIMIPFLFECVSRSQLILLVTAHYEMNQLIFTEASKFPIEHVEALIDELNAQWLSSLSVNEKSIVEQLPASDLEIEAFRICRSLAMVEDVQLERGSFYLGANNLAQRLGETKYIAAMILEAFCELDILKVVKKGDSFQKERPLEKGRRRKATIYRWLPRLPEPSEKPGTRGADRNQT</sequence>
<evidence type="ECO:0000313" key="3">
    <source>
        <dbReference type="Proteomes" id="UP001374893"/>
    </source>
</evidence>
<reference evidence="2 3" key="1">
    <citation type="submission" date="2021-06" db="EMBL/GenBank/DDBJ databases">
        <title>Complete genome of Haloferula helveola possessing various polysaccharide degrading enzymes.</title>
        <authorList>
            <person name="Takami H."/>
            <person name="Huang C."/>
            <person name="Hamasaki K."/>
        </authorList>
    </citation>
    <scope>NUCLEOTIDE SEQUENCE [LARGE SCALE GENOMIC DNA]</scope>
    <source>
        <strain evidence="2 3">CN-1</strain>
    </source>
</reference>
<gene>
    <name evidence="2" type="ORF">HAHE_37540</name>
</gene>
<organism evidence="2 3">
    <name type="scientific">Haloferula helveola</name>
    <dbReference type="NCBI Taxonomy" id="490095"/>
    <lineage>
        <taxon>Bacteria</taxon>
        <taxon>Pseudomonadati</taxon>
        <taxon>Verrucomicrobiota</taxon>
        <taxon>Verrucomicrobiia</taxon>
        <taxon>Verrucomicrobiales</taxon>
        <taxon>Verrucomicrobiaceae</taxon>
        <taxon>Haloferula</taxon>
    </lineage>
</organism>
<dbReference type="EMBL" id="AP024702">
    <property type="protein sequence ID" value="BCX49846.1"/>
    <property type="molecule type" value="Genomic_DNA"/>
</dbReference>